<evidence type="ECO:0000256" key="1">
    <source>
        <dbReference type="PIRSR" id="PIRSR605019-1"/>
    </source>
</evidence>
<dbReference type="EC" id="3.2.2.20" evidence="2"/>
<gene>
    <name evidence="2" type="primary">tag</name>
    <name evidence="2" type="ORF">NCTC13294_00087</name>
</gene>
<dbReference type="RefSeq" id="WP_115610441.1">
    <property type="nucleotide sequence ID" value="NZ_JBHLZC010000001.1"/>
</dbReference>
<dbReference type="Pfam" id="PF03352">
    <property type="entry name" value="Adenine_glyco"/>
    <property type="match status" value="1"/>
</dbReference>
<evidence type="ECO:0000313" key="2">
    <source>
        <dbReference type="EMBL" id="SUX17602.1"/>
    </source>
</evidence>
<dbReference type="GO" id="GO:0006284">
    <property type="term" value="P:base-excision repair"/>
    <property type="evidence" value="ECO:0007669"/>
    <property type="project" value="InterPro"/>
</dbReference>
<proteinExistence type="predicted"/>
<feature type="binding site" evidence="1">
    <location>
        <position position="20"/>
    </location>
    <ligand>
        <name>Zn(2+)</name>
        <dbReference type="ChEBI" id="CHEBI:29105"/>
    </ligand>
</feature>
<sequence>MHYCDYTATLPPDNPHRRYHDHEYGYPIAEDDRLFERLVFEINQAGLSWTTILNKADNLRRAYDHFAIERVAAYGEADVARLLADAGIIRNRRKIEATIHNARVICGLQAAHGSFRAWLDAQECPDKAAWVKLFKKTFNFTGGEITGEFLMSCGYLAGAHRRDCPVYGKILAVRPRWLTGGR</sequence>
<keyword evidence="1" id="KW-0479">Metal-binding</keyword>
<dbReference type="PANTHER" id="PTHR30037">
    <property type="entry name" value="DNA-3-METHYLADENINE GLYCOSYLASE 1"/>
    <property type="match status" value="1"/>
</dbReference>
<dbReference type="Gene3D" id="1.10.340.30">
    <property type="entry name" value="Hypothetical protein, domain 2"/>
    <property type="match status" value="1"/>
</dbReference>
<organism evidence="2 3">
    <name type="scientific">Cardiobacterium valvarum</name>
    <dbReference type="NCBI Taxonomy" id="194702"/>
    <lineage>
        <taxon>Bacteria</taxon>
        <taxon>Pseudomonadati</taxon>
        <taxon>Pseudomonadota</taxon>
        <taxon>Gammaproteobacteria</taxon>
        <taxon>Cardiobacteriales</taxon>
        <taxon>Cardiobacteriaceae</taxon>
        <taxon>Cardiobacterium</taxon>
    </lineage>
</organism>
<dbReference type="InterPro" id="IPR005019">
    <property type="entry name" value="Adenine_glyco"/>
</dbReference>
<feature type="binding site" evidence="1">
    <location>
        <position position="4"/>
    </location>
    <ligand>
        <name>Zn(2+)</name>
        <dbReference type="ChEBI" id="CHEBI:29105"/>
    </ligand>
</feature>
<keyword evidence="1" id="KW-0862">Zinc</keyword>
<accession>A0A381DWV4</accession>
<dbReference type="GO" id="GO:0046872">
    <property type="term" value="F:metal ion binding"/>
    <property type="evidence" value="ECO:0007669"/>
    <property type="project" value="UniProtKB-KW"/>
</dbReference>
<dbReference type="OrthoDB" id="9807664at2"/>
<name>A0A381DWV4_9GAMM</name>
<protein>
    <submittedName>
        <fullName evidence="2">DNA-3-methyladenine glycosylase 1</fullName>
        <ecNumber evidence="2">3.2.2.20</ecNumber>
    </submittedName>
</protein>
<dbReference type="GO" id="GO:0008725">
    <property type="term" value="F:DNA-3-methyladenine glycosylase activity"/>
    <property type="evidence" value="ECO:0007669"/>
    <property type="project" value="UniProtKB-EC"/>
</dbReference>
<dbReference type="InterPro" id="IPR052891">
    <property type="entry name" value="DNA-3mA_glycosylase"/>
</dbReference>
<dbReference type="PANTHER" id="PTHR30037:SF4">
    <property type="entry name" value="DNA-3-METHYLADENINE GLYCOSYLASE I"/>
    <property type="match status" value="1"/>
</dbReference>
<dbReference type="AlphaFoldDB" id="A0A381DWV4"/>
<keyword evidence="2" id="KW-0378">Hydrolase</keyword>
<evidence type="ECO:0000313" key="3">
    <source>
        <dbReference type="Proteomes" id="UP000254572"/>
    </source>
</evidence>
<keyword evidence="2" id="KW-0326">Glycosidase</keyword>
<reference evidence="2 3" key="1">
    <citation type="submission" date="2018-06" db="EMBL/GenBank/DDBJ databases">
        <authorList>
            <consortium name="Pathogen Informatics"/>
            <person name="Doyle S."/>
        </authorList>
    </citation>
    <scope>NUCLEOTIDE SEQUENCE [LARGE SCALE GENOMIC DNA]</scope>
    <source>
        <strain evidence="2 3">NCTC13294</strain>
    </source>
</reference>
<dbReference type="EMBL" id="UFUW01000001">
    <property type="protein sequence ID" value="SUX17602.1"/>
    <property type="molecule type" value="Genomic_DNA"/>
</dbReference>
<dbReference type="Proteomes" id="UP000254572">
    <property type="component" value="Unassembled WGS sequence"/>
</dbReference>
<keyword evidence="3" id="KW-1185">Reference proteome</keyword>
<dbReference type="InterPro" id="IPR011257">
    <property type="entry name" value="DNA_glycosylase"/>
</dbReference>
<dbReference type="SUPFAM" id="SSF48150">
    <property type="entry name" value="DNA-glycosylase"/>
    <property type="match status" value="1"/>
</dbReference>